<name>A0A5B7CTC5_PORTR</name>
<evidence type="ECO:0000256" key="1">
    <source>
        <dbReference type="SAM" id="MobiDB-lite"/>
    </source>
</evidence>
<dbReference type="EMBL" id="VSRR010000230">
    <property type="protein sequence ID" value="MPC12670.1"/>
    <property type="molecule type" value="Genomic_DNA"/>
</dbReference>
<gene>
    <name evidence="2" type="ORF">E2C01_005375</name>
</gene>
<feature type="region of interest" description="Disordered" evidence="1">
    <location>
        <begin position="14"/>
        <end position="36"/>
    </location>
</feature>
<organism evidence="2 3">
    <name type="scientific">Portunus trituberculatus</name>
    <name type="common">Swimming crab</name>
    <name type="synonym">Neptunus trituberculatus</name>
    <dbReference type="NCBI Taxonomy" id="210409"/>
    <lineage>
        <taxon>Eukaryota</taxon>
        <taxon>Metazoa</taxon>
        <taxon>Ecdysozoa</taxon>
        <taxon>Arthropoda</taxon>
        <taxon>Crustacea</taxon>
        <taxon>Multicrustacea</taxon>
        <taxon>Malacostraca</taxon>
        <taxon>Eumalacostraca</taxon>
        <taxon>Eucarida</taxon>
        <taxon>Decapoda</taxon>
        <taxon>Pleocyemata</taxon>
        <taxon>Brachyura</taxon>
        <taxon>Eubrachyura</taxon>
        <taxon>Portunoidea</taxon>
        <taxon>Portunidae</taxon>
        <taxon>Portuninae</taxon>
        <taxon>Portunus</taxon>
    </lineage>
</organism>
<protein>
    <submittedName>
        <fullName evidence="2">Uncharacterized protein</fullName>
    </submittedName>
</protein>
<evidence type="ECO:0000313" key="3">
    <source>
        <dbReference type="Proteomes" id="UP000324222"/>
    </source>
</evidence>
<evidence type="ECO:0000313" key="2">
    <source>
        <dbReference type="EMBL" id="MPC12670.1"/>
    </source>
</evidence>
<dbReference type="AlphaFoldDB" id="A0A5B7CTC5"/>
<accession>A0A5B7CTC5</accession>
<dbReference type="Proteomes" id="UP000324222">
    <property type="component" value="Unassembled WGS sequence"/>
</dbReference>
<comment type="caution">
    <text evidence="2">The sequence shown here is derived from an EMBL/GenBank/DDBJ whole genome shotgun (WGS) entry which is preliminary data.</text>
</comment>
<sequence length="64" mass="7308">MGDGGRRTVIWTVEPKKRRKKPNQKMTKDDNGLQNGRNLANFKISLYWPPLNAPLETVETTLSP</sequence>
<proteinExistence type="predicted"/>
<keyword evidence="3" id="KW-1185">Reference proteome</keyword>
<reference evidence="2 3" key="1">
    <citation type="submission" date="2019-05" db="EMBL/GenBank/DDBJ databases">
        <title>Another draft genome of Portunus trituberculatus and its Hox gene families provides insights of decapod evolution.</title>
        <authorList>
            <person name="Jeong J.-H."/>
            <person name="Song I."/>
            <person name="Kim S."/>
            <person name="Choi T."/>
            <person name="Kim D."/>
            <person name="Ryu S."/>
            <person name="Kim W."/>
        </authorList>
    </citation>
    <scope>NUCLEOTIDE SEQUENCE [LARGE SCALE GENOMIC DNA]</scope>
    <source>
        <tissue evidence="2">Muscle</tissue>
    </source>
</reference>